<dbReference type="SUPFAM" id="SSF53822">
    <property type="entry name" value="Periplasmic binding protein-like I"/>
    <property type="match status" value="1"/>
</dbReference>
<evidence type="ECO:0000313" key="2">
    <source>
        <dbReference type="EMBL" id="OUD16192.1"/>
    </source>
</evidence>
<dbReference type="OrthoDB" id="1550623at2"/>
<name>A0A251XCM7_9GAMM</name>
<dbReference type="Pfam" id="PF04392">
    <property type="entry name" value="ABC_sub_bind"/>
    <property type="match status" value="1"/>
</dbReference>
<keyword evidence="3" id="KW-1185">Reference proteome</keyword>
<gene>
    <name evidence="2" type="ORF">TPSD3_00245</name>
</gene>
<evidence type="ECO:0000256" key="1">
    <source>
        <dbReference type="SAM" id="SignalP"/>
    </source>
</evidence>
<keyword evidence="1" id="KW-0732">Signal</keyword>
<sequence>MPKIWAKTILFLTCCFPILTVAESPYAGKKILHIASYHEGFQWTDGINRGIENGLKDKGIDYKVFYMDTKRNSAEEWKQTEAANAKAFLENFKPDVVMTSDDDAAKYLIVPHYKNADLPFVFCGINWDASPYGFPYENVTGMIEVELIPTIIGHLKQHAKGERIGTLTVEGLTERKVVQNYSRILNIPITQSYFAKTFAEWQESFLKLQTEVDMLIVLNYVGIADWDTEAAIKFVEENTQIPAGASFPWLVPFTLLGITNVAEEQGLWAAQAALKILDGTKPIDIPIVPNKEGKLFINMRIADKLGVQFNRSLLRTAEIIR</sequence>
<dbReference type="InterPro" id="IPR007487">
    <property type="entry name" value="ABC_transpt-TYRBP-like"/>
</dbReference>
<protein>
    <submittedName>
        <fullName evidence="2">ABC transporter substrate-binding protein</fullName>
    </submittedName>
</protein>
<feature type="chain" id="PRO_5012738814" evidence="1">
    <location>
        <begin position="23"/>
        <end position="321"/>
    </location>
</feature>
<dbReference type="EMBL" id="MSLT01000001">
    <property type="protein sequence ID" value="OUD16192.1"/>
    <property type="molecule type" value="Genomic_DNA"/>
</dbReference>
<dbReference type="PANTHER" id="PTHR35271">
    <property type="entry name" value="ABC TRANSPORTER, SUBSTRATE-BINDING LIPOPROTEIN-RELATED"/>
    <property type="match status" value="1"/>
</dbReference>
<dbReference type="InterPro" id="IPR028082">
    <property type="entry name" value="Peripla_BP_I"/>
</dbReference>
<feature type="signal peptide" evidence="1">
    <location>
        <begin position="1"/>
        <end position="22"/>
    </location>
</feature>
<dbReference type="Proteomes" id="UP000194798">
    <property type="component" value="Unassembled WGS sequence"/>
</dbReference>
<organism evidence="2 3">
    <name type="scientific">Thioflexithrix psekupsensis</name>
    <dbReference type="NCBI Taxonomy" id="1570016"/>
    <lineage>
        <taxon>Bacteria</taxon>
        <taxon>Pseudomonadati</taxon>
        <taxon>Pseudomonadota</taxon>
        <taxon>Gammaproteobacteria</taxon>
        <taxon>Thiotrichales</taxon>
        <taxon>Thioflexithrix</taxon>
    </lineage>
</organism>
<comment type="caution">
    <text evidence="2">The sequence shown here is derived from an EMBL/GenBank/DDBJ whole genome shotgun (WGS) entry which is preliminary data.</text>
</comment>
<dbReference type="PANTHER" id="PTHR35271:SF1">
    <property type="entry name" value="ABC TRANSPORTER, SUBSTRATE-BINDING LIPOPROTEIN"/>
    <property type="match status" value="1"/>
</dbReference>
<evidence type="ECO:0000313" key="3">
    <source>
        <dbReference type="Proteomes" id="UP000194798"/>
    </source>
</evidence>
<reference evidence="2 3" key="1">
    <citation type="submission" date="2016-12" db="EMBL/GenBank/DDBJ databases">
        <title>Thioflexothrix psekupsii D3 genome sequencing and assembly.</title>
        <authorList>
            <person name="Fomenkov A."/>
            <person name="Vincze T."/>
            <person name="Grabovich M."/>
            <person name="Anton B.P."/>
            <person name="Dubinina G."/>
            <person name="Orlova M."/>
            <person name="Belousova E."/>
            <person name="Roberts R.J."/>
        </authorList>
    </citation>
    <scope>NUCLEOTIDE SEQUENCE [LARGE SCALE GENOMIC DNA]</scope>
    <source>
        <strain evidence="2">D3</strain>
    </source>
</reference>
<dbReference type="RefSeq" id="WP_086486592.1">
    <property type="nucleotide sequence ID" value="NZ_MSLT01000001.1"/>
</dbReference>
<dbReference type="AlphaFoldDB" id="A0A251XCM7"/>
<dbReference type="Gene3D" id="3.40.50.2300">
    <property type="match status" value="2"/>
</dbReference>
<proteinExistence type="predicted"/>
<accession>A0A251XCM7</accession>